<reference evidence="9" key="1">
    <citation type="journal article" date="2023" name="J. Hazard. Mater.">
        <title>Anaerobic biodegradation of pyrene and benzo[a]pyrene by a new sulfate-reducing Desulforamulus aquiferis strain DSA.</title>
        <authorList>
            <person name="Zhang Z."/>
            <person name="Sun J."/>
            <person name="Gong X."/>
            <person name="Wang C."/>
            <person name="Wang H."/>
        </authorList>
    </citation>
    <scope>NUCLEOTIDE SEQUENCE</scope>
    <source>
        <strain evidence="9">DSA</strain>
    </source>
</reference>
<dbReference type="PANTHER" id="PTHR43706">
    <property type="entry name" value="NADH DEHYDROGENASE"/>
    <property type="match status" value="1"/>
</dbReference>
<name>A0AAW7Z9T9_9FIRM</name>
<evidence type="ECO:0000313" key="9">
    <source>
        <dbReference type="EMBL" id="MDO7786230.1"/>
    </source>
</evidence>
<sequence>MHYIVILGAGYGGLRTTLKLSELISQHKEVSIVLINKHNYHMLMTQLHETATGTSKAEDLMVPIERVLEGKGITFIKGWVDDISLEQRHIVIDNGTRIIPFKYLVIALGSEPEYYDIPGLKENSMCLRSLYSSLEIRRQIDRLIADYTKNTLEGNKEPLTFVIGGGGLTGVEFAGELSYHLRHMSKQSGLIPRDYKIIMVEGSKELLPGSPEDISAYSLSALEESGVEVITGDFIKEVSKTAIALASGRSLNYSMLIWAGGVRGNNILARSSLKTDSKGRVPVNQYLQYIEDPFVYLVGDNALAVNPTSGKPVLPTAQAALQQGELVANNIYADLFGKEKRIYHPSSLGTIISIGRKKGVGEIKSIKLRGTTASLLKSVIPRKYLYSIGGFKMLSPDLRGNTIDQSNPKLL</sequence>
<dbReference type="InterPro" id="IPR036188">
    <property type="entry name" value="FAD/NAD-bd_sf"/>
</dbReference>
<comment type="catalytic activity">
    <reaction evidence="7">
        <text>a quinone + NADH + H(+) = a quinol + NAD(+)</text>
        <dbReference type="Rhea" id="RHEA:46160"/>
        <dbReference type="ChEBI" id="CHEBI:15378"/>
        <dbReference type="ChEBI" id="CHEBI:24646"/>
        <dbReference type="ChEBI" id="CHEBI:57540"/>
        <dbReference type="ChEBI" id="CHEBI:57945"/>
        <dbReference type="ChEBI" id="CHEBI:132124"/>
        <dbReference type="EC" id="1.6.5.9"/>
    </reaction>
</comment>
<proteinExistence type="inferred from homology"/>
<evidence type="ECO:0000259" key="8">
    <source>
        <dbReference type="Pfam" id="PF07992"/>
    </source>
</evidence>
<dbReference type="Proteomes" id="UP001172911">
    <property type="component" value="Unassembled WGS sequence"/>
</dbReference>
<gene>
    <name evidence="9" type="ORF">P6N53_03205</name>
</gene>
<dbReference type="EC" id="1.6.5.9" evidence="2"/>
<dbReference type="EMBL" id="JARPTC010000003">
    <property type="protein sequence ID" value="MDO7786230.1"/>
    <property type="molecule type" value="Genomic_DNA"/>
</dbReference>
<dbReference type="Gene3D" id="3.50.50.100">
    <property type="match status" value="1"/>
</dbReference>
<keyword evidence="10" id="KW-1185">Reference proteome</keyword>
<keyword evidence="6" id="KW-0520">NAD</keyword>
<evidence type="ECO:0000256" key="1">
    <source>
        <dbReference type="ARBA" id="ARBA00005272"/>
    </source>
</evidence>
<reference evidence="9" key="2">
    <citation type="submission" date="2023-03" db="EMBL/GenBank/DDBJ databases">
        <authorList>
            <person name="Zhang Z."/>
        </authorList>
    </citation>
    <scope>NUCLEOTIDE SEQUENCE</scope>
    <source>
        <strain evidence="9">DSA</strain>
    </source>
</reference>
<evidence type="ECO:0000256" key="6">
    <source>
        <dbReference type="ARBA" id="ARBA00023027"/>
    </source>
</evidence>
<keyword evidence="3" id="KW-0285">Flavoprotein</keyword>
<evidence type="ECO:0000313" key="10">
    <source>
        <dbReference type="Proteomes" id="UP001172911"/>
    </source>
</evidence>
<evidence type="ECO:0000256" key="7">
    <source>
        <dbReference type="ARBA" id="ARBA00047599"/>
    </source>
</evidence>
<accession>A0AAW7Z9T9</accession>
<dbReference type="PANTHER" id="PTHR43706:SF47">
    <property type="entry name" value="EXTERNAL NADH-UBIQUINONE OXIDOREDUCTASE 1, MITOCHONDRIAL-RELATED"/>
    <property type="match status" value="1"/>
</dbReference>
<dbReference type="SUPFAM" id="SSF51905">
    <property type="entry name" value="FAD/NAD(P)-binding domain"/>
    <property type="match status" value="2"/>
</dbReference>
<dbReference type="InterPro" id="IPR023753">
    <property type="entry name" value="FAD/NAD-binding_dom"/>
</dbReference>
<evidence type="ECO:0000256" key="3">
    <source>
        <dbReference type="ARBA" id="ARBA00022630"/>
    </source>
</evidence>
<evidence type="ECO:0000256" key="5">
    <source>
        <dbReference type="ARBA" id="ARBA00023002"/>
    </source>
</evidence>
<comment type="caution">
    <text evidence="9">The sequence shown here is derived from an EMBL/GenBank/DDBJ whole genome shotgun (WGS) entry which is preliminary data.</text>
</comment>
<dbReference type="RefSeq" id="WP_304541126.1">
    <property type="nucleotide sequence ID" value="NZ_JARPTC010000003.1"/>
</dbReference>
<protein>
    <recommendedName>
        <fullName evidence="2">NADH:ubiquinone reductase (non-electrogenic)</fullName>
        <ecNumber evidence="2">1.6.5.9</ecNumber>
    </recommendedName>
</protein>
<dbReference type="InterPro" id="IPR045024">
    <property type="entry name" value="NDH-2"/>
</dbReference>
<keyword evidence="4" id="KW-0274">FAD</keyword>
<dbReference type="GO" id="GO:0050136">
    <property type="term" value="F:NADH dehydrogenase (quinone) (non-electrogenic) activity"/>
    <property type="evidence" value="ECO:0007669"/>
    <property type="project" value="UniProtKB-EC"/>
</dbReference>
<organism evidence="9 10">
    <name type="scientific">Desulforamulus aquiferis</name>
    <dbReference type="NCBI Taxonomy" id="1397668"/>
    <lineage>
        <taxon>Bacteria</taxon>
        <taxon>Bacillati</taxon>
        <taxon>Bacillota</taxon>
        <taxon>Clostridia</taxon>
        <taxon>Eubacteriales</taxon>
        <taxon>Peptococcaceae</taxon>
        <taxon>Desulforamulus</taxon>
    </lineage>
</organism>
<evidence type="ECO:0000256" key="4">
    <source>
        <dbReference type="ARBA" id="ARBA00022827"/>
    </source>
</evidence>
<comment type="similarity">
    <text evidence="1">Belongs to the NADH dehydrogenase family.</text>
</comment>
<evidence type="ECO:0000256" key="2">
    <source>
        <dbReference type="ARBA" id="ARBA00012637"/>
    </source>
</evidence>
<keyword evidence="5" id="KW-0560">Oxidoreductase</keyword>
<dbReference type="Pfam" id="PF07992">
    <property type="entry name" value="Pyr_redox_2"/>
    <property type="match status" value="1"/>
</dbReference>
<dbReference type="PRINTS" id="PR00368">
    <property type="entry name" value="FADPNR"/>
</dbReference>
<dbReference type="AlphaFoldDB" id="A0AAW7Z9T9"/>
<feature type="domain" description="FAD/NAD(P)-binding" evidence="8">
    <location>
        <begin position="4"/>
        <end position="324"/>
    </location>
</feature>